<evidence type="ECO:0000313" key="2">
    <source>
        <dbReference type="Proteomes" id="UP000019151"/>
    </source>
</evidence>
<evidence type="ECO:0000313" key="1">
    <source>
        <dbReference type="EMBL" id="AHG89630.1"/>
    </source>
</evidence>
<protein>
    <submittedName>
        <fullName evidence="1">Capsule assembly protein Wzi</fullName>
    </submittedName>
</protein>
<dbReference type="HOGENOM" id="CLU_522497_0_0_0"/>
<dbReference type="Pfam" id="PF14052">
    <property type="entry name" value="Caps_assemb_Wzi"/>
    <property type="match status" value="1"/>
</dbReference>
<accession>W0RH13</accession>
<gene>
    <name evidence="1" type="ORF">J421_2093</name>
</gene>
<proteinExistence type="predicted"/>
<dbReference type="Proteomes" id="UP000019151">
    <property type="component" value="Chromosome"/>
</dbReference>
<dbReference type="Gene3D" id="2.40.160.130">
    <property type="entry name" value="Capsule assembly protein Wzi"/>
    <property type="match status" value="1"/>
</dbReference>
<name>W0RH13_9BACT</name>
<reference evidence="1 2" key="1">
    <citation type="journal article" date="2014" name="Genome Announc.">
        <title>Genome Sequence and Methylome of Soil Bacterium Gemmatirosa kalamazoonensis KBS708T, a Member of the Rarely Cultivated Gemmatimonadetes Phylum.</title>
        <authorList>
            <person name="Debruyn J.M."/>
            <person name="Radosevich M."/>
            <person name="Wommack K.E."/>
            <person name="Polson S.W."/>
            <person name="Hauser L.J."/>
            <person name="Fawaz M.N."/>
            <person name="Korlach J."/>
            <person name="Tsai Y.C."/>
        </authorList>
    </citation>
    <scope>NUCLEOTIDE SEQUENCE [LARGE SCALE GENOMIC DNA]</scope>
    <source>
        <strain evidence="1 2">KBS708</strain>
    </source>
</reference>
<dbReference type="KEGG" id="gba:J421_2093"/>
<dbReference type="InterPro" id="IPR026950">
    <property type="entry name" value="Caps_assemb_Wzi"/>
</dbReference>
<dbReference type="InParanoid" id="W0RH13"/>
<dbReference type="EMBL" id="CP007128">
    <property type="protein sequence ID" value="AHG89630.1"/>
    <property type="molecule type" value="Genomic_DNA"/>
</dbReference>
<dbReference type="AlphaFoldDB" id="W0RH13"/>
<keyword evidence="2" id="KW-1185">Reference proteome</keyword>
<sequence length="521" mass="55076">MPALAAGQPAATVSIDDPIYGLVDRLLARVPVPGAVVGQRPYSRRELARIARAVAATAPSDAPTARLLATLVAAIGDTAPGASRAIRLRALESAALSAAASDVAPRAIPGNGLGSIDARTAPPLDARGGRPAVHGVATTLETSHVLGIGGGLALVAQPRLDLLTPTAGDARGRVVPQRLVARGVWHNAALQTGVDAVIWGQQGARSLQLSANAPPLRAVTLGTDTAVTLPWVLRVLGRVRAQAIVADLGRGQNFPHAKLAGYKVTLMPSPRLEIGSGLLSQYGGHGAPPLNLEQRFVDLFPYLTWIHPGSSRSRDKLASNKIAGVDARLRVPELAGLSVAWDGEIDDFEPSRLPKLLWEDGAHVLGVRFDALRPDGSLALDLRLHHTGLRLFEHAQFTSGVTYQDAVLGDPLGPHAGAGYATLEWRPSPLALLTFGGALERRDPSLYSSTTDPDGSHFRLVRVRSLPVEQRARLEVGARRDALGALGASLRVGVDRVTNEDFAARAARWRPFAEAGLRLRR</sequence>
<dbReference type="InterPro" id="IPR038636">
    <property type="entry name" value="Wzi_sf"/>
</dbReference>
<organism evidence="1 2">
    <name type="scientific">Gemmatirosa kalamazoonensis</name>
    <dbReference type="NCBI Taxonomy" id="861299"/>
    <lineage>
        <taxon>Bacteria</taxon>
        <taxon>Pseudomonadati</taxon>
        <taxon>Gemmatimonadota</taxon>
        <taxon>Gemmatimonadia</taxon>
        <taxon>Gemmatimonadales</taxon>
        <taxon>Gemmatimonadaceae</taxon>
        <taxon>Gemmatirosa</taxon>
    </lineage>
</organism>